<name>A0AAW2YSN3_9EUKA</name>
<dbReference type="Pfam" id="PF00615">
    <property type="entry name" value="RGS"/>
    <property type="match status" value="1"/>
</dbReference>
<evidence type="ECO:0000313" key="2">
    <source>
        <dbReference type="EMBL" id="KAL0479956.1"/>
    </source>
</evidence>
<dbReference type="InterPro" id="IPR044926">
    <property type="entry name" value="RGS_subdomain_2"/>
</dbReference>
<dbReference type="InterPro" id="IPR036305">
    <property type="entry name" value="RGS_sf"/>
</dbReference>
<reference evidence="2 3" key="1">
    <citation type="submission" date="2024-03" db="EMBL/GenBank/DDBJ databases">
        <title>The Acrasis kona genome and developmental transcriptomes reveal deep origins of eukaryotic multicellular pathways.</title>
        <authorList>
            <person name="Sheikh S."/>
            <person name="Fu C.-J."/>
            <person name="Brown M.W."/>
            <person name="Baldauf S.L."/>
        </authorList>
    </citation>
    <scope>NUCLEOTIDE SEQUENCE [LARGE SCALE GENOMIC DNA]</scope>
    <source>
        <strain evidence="2 3">ATCC MYA-3509</strain>
    </source>
</reference>
<dbReference type="EMBL" id="JAOPGA020000612">
    <property type="protein sequence ID" value="KAL0479956.1"/>
    <property type="molecule type" value="Genomic_DNA"/>
</dbReference>
<evidence type="ECO:0000313" key="3">
    <source>
        <dbReference type="Proteomes" id="UP001431209"/>
    </source>
</evidence>
<gene>
    <name evidence="2" type="ORF">AKO1_007482</name>
</gene>
<dbReference type="SMART" id="SM00315">
    <property type="entry name" value="RGS"/>
    <property type="match status" value="1"/>
</dbReference>
<feature type="domain" description="RGS" evidence="1">
    <location>
        <begin position="74"/>
        <end position="183"/>
    </location>
</feature>
<dbReference type="InterPro" id="IPR016137">
    <property type="entry name" value="RGS"/>
</dbReference>
<dbReference type="AlphaFoldDB" id="A0AAW2YSN3"/>
<dbReference type="PANTHER" id="PTHR10845:SF192">
    <property type="entry name" value="DOUBLE HIT, ISOFORM B"/>
    <property type="match status" value="1"/>
</dbReference>
<accession>A0AAW2YSN3</accession>
<dbReference type="PANTHER" id="PTHR10845">
    <property type="entry name" value="REGULATOR OF G PROTEIN SIGNALING"/>
    <property type="match status" value="1"/>
</dbReference>
<sequence>MSKPSTPGNKRSFSWIASFKRRPSLPLSTSSSPQEISAPMLDVIKKRVKGVSSELNKLKKEDEENKDPRTNETLISKIMCNTEIHDLVLEFSRTDYSEENVLLFDDIQYYKKMSDVTNGRKVKAIEIVDKFLLDESEKTVNIDYEVRNRVNAIIERMKGLSIMITPLDDDLFYEVEAAVLVNLADVIWRFSETPMAPSILKNLGEFVHHEELPSH</sequence>
<proteinExistence type="predicted"/>
<evidence type="ECO:0000259" key="1">
    <source>
        <dbReference type="PROSITE" id="PS50132"/>
    </source>
</evidence>
<comment type="caution">
    <text evidence="2">The sequence shown here is derived from an EMBL/GenBank/DDBJ whole genome shotgun (WGS) entry which is preliminary data.</text>
</comment>
<protein>
    <submittedName>
        <fullName evidence="2">Rgs-7</fullName>
    </submittedName>
</protein>
<dbReference type="Proteomes" id="UP001431209">
    <property type="component" value="Unassembled WGS sequence"/>
</dbReference>
<keyword evidence="3" id="KW-1185">Reference proteome</keyword>
<organism evidence="2 3">
    <name type="scientific">Acrasis kona</name>
    <dbReference type="NCBI Taxonomy" id="1008807"/>
    <lineage>
        <taxon>Eukaryota</taxon>
        <taxon>Discoba</taxon>
        <taxon>Heterolobosea</taxon>
        <taxon>Tetramitia</taxon>
        <taxon>Eutetramitia</taxon>
        <taxon>Acrasidae</taxon>
        <taxon>Acrasis</taxon>
    </lineage>
</organism>
<dbReference type="Gene3D" id="1.10.167.10">
    <property type="entry name" value="Regulator of G-protein Signalling 4, domain 2"/>
    <property type="match status" value="1"/>
</dbReference>
<dbReference type="SUPFAM" id="SSF48097">
    <property type="entry name" value="Regulator of G-protein signaling, RGS"/>
    <property type="match status" value="1"/>
</dbReference>
<dbReference type="PROSITE" id="PS50132">
    <property type="entry name" value="RGS"/>
    <property type="match status" value="1"/>
</dbReference>